<dbReference type="GO" id="GO:0006635">
    <property type="term" value="P:fatty acid beta-oxidation"/>
    <property type="evidence" value="ECO:0007669"/>
    <property type="project" value="TreeGrafter"/>
</dbReference>
<reference evidence="2 3" key="1">
    <citation type="submission" date="2016-01" db="EMBL/GenBank/DDBJ databases">
        <title>The new phylogeny of the genus Mycobacterium.</title>
        <authorList>
            <person name="Tarcisio F."/>
            <person name="Conor M."/>
            <person name="Antonella G."/>
            <person name="Elisabetta G."/>
            <person name="Giulia F.S."/>
            <person name="Sara T."/>
            <person name="Anna F."/>
            <person name="Clotilde B."/>
            <person name="Roberto B."/>
            <person name="Veronica D.S."/>
            <person name="Fabio R."/>
            <person name="Monica P."/>
            <person name="Olivier J."/>
            <person name="Enrico T."/>
            <person name="Nicola S."/>
        </authorList>
    </citation>
    <scope>NUCLEOTIDE SEQUENCE [LARGE SCALE GENOMIC DNA]</scope>
    <source>
        <strain evidence="2 3">DSM 45176</strain>
    </source>
</reference>
<keyword evidence="1" id="KW-0443">Lipid metabolism</keyword>
<accession>A0A1X2BXJ1</accession>
<dbReference type="EMBL" id="LQPQ01000176">
    <property type="protein sequence ID" value="ORW68343.1"/>
    <property type="molecule type" value="Genomic_DNA"/>
</dbReference>
<proteinExistence type="predicted"/>
<dbReference type="AlphaFoldDB" id="A0A1X2BXJ1"/>
<name>A0A1X2BXJ1_9MYCO</name>
<dbReference type="PANTHER" id="PTHR11941:SF54">
    <property type="entry name" value="ENOYL-COA HYDRATASE, MITOCHONDRIAL"/>
    <property type="match status" value="1"/>
</dbReference>
<dbReference type="Proteomes" id="UP000193087">
    <property type="component" value="Unassembled WGS sequence"/>
</dbReference>
<dbReference type="STRING" id="486698.AWC22_26680"/>
<sequence>MAYDDYRLLHIAADNGICRATIDHPPINLLDLQLLDEIGRLARQVAVDDKVRVLVVDSADPEFFIAHADVGLILDLPTGPESDTALHDELSAFHATMELFRTLPKATVAVIEGICRGGGSEFAMTFDMRYAALGSARFGQPEVALGIIPGGGGTQRLPRLVGRGRALEVILGCMDVDAATAEAWGYVDRALPADELRPFVDKLAAQIASAPAATIAAAKRAVDAALTADLTTGLRIEDQLFRETLAQPVAHERLQAIIDAGAQTRAFELGDT</sequence>
<comment type="caution">
    <text evidence="2">The sequence shown here is derived from an EMBL/GenBank/DDBJ whole genome shotgun (WGS) entry which is preliminary data.</text>
</comment>
<protein>
    <submittedName>
        <fullName evidence="2">Enoyl-CoA hydratase</fullName>
    </submittedName>
</protein>
<keyword evidence="3" id="KW-1185">Reference proteome</keyword>
<dbReference type="InterPro" id="IPR029045">
    <property type="entry name" value="ClpP/crotonase-like_dom_sf"/>
</dbReference>
<dbReference type="RefSeq" id="WP_085252135.1">
    <property type="nucleotide sequence ID" value="NZ_CAJMWJ010000001.1"/>
</dbReference>
<gene>
    <name evidence="2" type="ORF">AWC22_26680</name>
</gene>
<dbReference type="SUPFAM" id="SSF52096">
    <property type="entry name" value="ClpP/crotonase"/>
    <property type="match status" value="1"/>
</dbReference>
<dbReference type="PANTHER" id="PTHR11941">
    <property type="entry name" value="ENOYL-COA HYDRATASE-RELATED"/>
    <property type="match status" value="1"/>
</dbReference>
<dbReference type="GeneID" id="93492750"/>
<evidence type="ECO:0000256" key="1">
    <source>
        <dbReference type="ARBA" id="ARBA00023098"/>
    </source>
</evidence>
<organism evidence="2 3">
    <name type="scientific">Mycobacterium riyadhense</name>
    <dbReference type="NCBI Taxonomy" id="486698"/>
    <lineage>
        <taxon>Bacteria</taxon>
        <taxon>Bacillati</taxon>
        <taxon>Actinomycetota</taxon>
        <taxon>Actinomycetes</taxon>
        <taxon>Mycobacteriales</taxon>
        <taxon>Mycobacteriaceae</taxon>
        <taxon>Mycobacterium</taxon>
    </lineage>
</organism>
<dbReference type="GO" id="GO:0003824">
    <property type="term" value="F:catalytic activity"/>
    <property type="evidence" value="ECO:0007669"/>
    <property type="project" value="UniProtKB-ARBA"/>
</dbReference>
<dbReference type="InterPro" id="IPR001753">
    <property type="entry name" value="Enoyl-CoA_hydra/iso"/>
</dbReference>
<evidence type="ECO:0000313" key="2">
    <source>
        <dbReference type="EMBL" id="ORW68343.1"/>
    </source>
</evidence>
<dbReference type="Gene3D" id="3.90.226.10">
    <property type="entry name" value="2-enoyl-CoA Hydratase, Chain A, domain 1"/>
    <property type="match status" value="1"/>
</dbReference>
<dbReference type="CDD" id="cd06558">
    <property type="entry name" value="crotonase-like"/>
    <property type="match status" value="1"/>
</dbReference>
<dbReference type="OrthoDB" id="9775794at2"/>
<evidence type="ECO:0000313" key="3">
    <source>
        <dbReference type="Proteomes" id="UP000193087"/>
    </source>
</evidence>
<dbReference type="Pfam" id="PF00378">
    <property type="entry name" value="ECH_1"/>
    <property type="match status" value="1"/>
</dbReference>